<dbReference type="EMBL" id="LLXS01000044">
    <property type="protein sequence ID" value="KRG39668.1"/>
    <property type="molecule type" value="Genomic_DNA"/>
</dbReference>
<dbReference type="Gene3D" id="3.40.710.10">
    <property type="entry name" value="DD-peptidase/beta-lactamase superfamily"/>
    <property type="match status" value="1"/>
</dbReference>
<dbReference type="PANTHER" id="PTHR43283:SF18">
    <property type="match status" value="1"/>
</dbReference>
<dbReference type="AlphaFoldDB" id="A0A0R0ADT7"/>
<proteinExistence type="predicted"/>
<organism evidence="2 3">
    <name type="scientific">Stenotrophomonas pictorum JCM 9942</name>
    <dbReference type="NCBI Taxonomy" id="1236960"/>
    <lineage>
        <taxon>Bacteria</taxon>
        <taxon>Pseudomonadati</taxon>
        <taxon>Pseudomonadota</taxon>
        <taxon>Gammaproteobacteria</taxon>
        <taxon>Lysobacterales</taxon>
        <taxon>Lysobacteraceae</taxon>
        <taxon>Stenotrophomonas</taxon>
    </lineage>
</organism>
<gene>
    <name evidence="2" type="ORF">ARC78_14410</name>
</gene>
<evidence type="ECO:0000313" key="3">
    <source>
        <dbReference type="Proteomes" id="UP000050836"/>
    </source>
</evidence>
<dbReference type="Proteomes" id="UP000050836">
    <property type="component" value="Unassembled WGS sequence"/>
</dbReference>
<protein>
    <recommendedName>
        <fullName evidence="1">Beta-lactamase-related domain-containing protein</fullName>
    </recommendedName>
</protein>
<name>A0A0R0ADT7_9GAMM</name>
<feature type="domain" description="Beta-lactamase-related" evidence="1">
    <location>
        <begin position="1"/>
        <end position="303"/>
    </location>
</feature>
<evidence type="ECO:0000259" key="1">
    <source>
        <dbReference type="Pfam" id="PF00144"/>
    </source>
</evidence>
<dbReference type="InterPro" id="IPR012338">
    <property type="entry name" value="Beta-lactam/transpept-like"/>
</dbReference>
<accession>A0A0R0ADT7</accession>
<comment type="caution">
    <text evidence="2">The sequence shown here is derived from an EMBL/GenBank/DDBJ whole genome shotgun (WGS) entry which is preliminary data.</text>
</comment>
<dbReference type="SUPFAM" id="SSF56601">
    <property type="entry name" value="beta-lactamase/transpeptidase-like"/>
    <property type="match status" value="1"/>
</dbReference>
<reference evidence="2 3" key="1">
    <citation type="submission" date="2015-10" db="EMBL/GenBank/DDBJ databases">
        <title>Genome sequencing and analysis of members of genus Stenotrophomonas.</title>
        <authorList>
            <person name="Patil P.P."/>
            <person name="Midha S."/>
            <person name="Patil P.B."/>
        </authorList>
    </citation>
    <scope>NUCLEOTIDE SEQUENCE [LARGE SCALE GENOMIC DNA]</scope>
    <source>
        <strain evidence="2 3">JCM 9942</strain>
    </source>
</reference>
<sequence length="328" mass="36592">MRSQGVPGAQLVYAHNGAATLYCHGVMRNDAPAPVTDQTVFQAASLSKVIGAYITLRLADAGTIDLDTPLWDYWPSQRIKDNPQARTITARRVLDHTSGLPNWQISPSNPAIDQTPLQNRFATGARFGYSGEGFYLLQRTLEHLTGKRWEQLATQEVFSRFDMPSSHFMTDHAFDERKARGHGKDGTPERDRVFGWENTAWTLVTTARDYHHFLQRALYRGEGLQPATHALMFTASSNADDTDTPSAADPFIDWGLGVGLQNANNRPLVWHWGDNPGFKALFMLDPRSGDSIALFTNSDNGPATYKQVLRRFFGEGDYPAVDWSSAQD</sequence>
<dbReference type="InterPro" id="IPR050789">
    <property type="entry name" value="Diverse_Enzym_Activities"/>
</dbReference>
<dbReference type="InterPro" id="IPR001466">
    <property type="entry name" value="Beta-lactam-related"/>
</dbReference>
<evidence type="ECO:0000313" key="2">
    <source>
        <dbReference type="EMBL" id="KRG39668.1"/>
    </source>
</evidence>
<dbReference type="Pfam" id="PF00144">
    <property type="entry name" value="Beta-lactamase"/>
    <property type="match status" value="1"/>
</dbReference>
<dbReference type="PANTHER" id="PTHR43283">
    <property type="entry name" value="BETA-LACTAMASE-RELATED"/>
    <property type="match status" value="1"/>
</dbReference>
<keyword evidence="3" id="KW-1185">Reference proteome</keyword>